<dbReference type="InParanoid" id="K7MLK1"/>
<dbReference type="Proteomes" id="UP000008827">
    <property type="component" value="Chromosome 17"/>
</dbReference>
<feature type="region of interest" description="Disordered" evidence="1">
    <location>
        <begin position="30"/>
        <end position="52"/>
    </location>
</feature>
<dbReference type="Gramene" id="KRH04099">
    <property type="protein sequence ID" value="KRH04099"/>
    <property type="gene ID" value="GLYMA_17G139600"/>
</dbReference>
<evidence type="ECO:0000313" key="4">
    <source>
        <dbReference type="Proteomes" id="UP000008827"/>
    </source>
</evidence>
<gene>
    <name evidence="2" type="ORF">GLYMA_17G139600</name>
</gene>
<dbReference type="HOGENOM" id="CLU_2578611_0_0_1"/>
<dbReference type="AlphaFoldDB" id="K7MLK1"/>
<evidence type="ECO:0000313" key="2">
    <source>
        <dbReference type="EMBL" id="KRH04099.1"/>
    </source>
</evidence>
<keyword evidence="4" id="KW-1185">Reference proteome</keyword>
<proteinExistence type="predicted"/>
<dbReference type="EnsemblPlants" id="KRH04099">
    <property type="protein sequence ID" value="KRH04099"/>
    <property type="gene ID" value="GLYMA_17G139600"/>
</dbReference>
<reference evidence="3" key="2">
    <citation type="submission" date="2018-02" db="UniProtKB">
        <authorList>
            <consortium name="EnsemblPlants"/>
        </authorList>
    </citation>
    <scope>IDENTIFICATION</scope>
    <source>
        <strain evidence="3">Williams 82</strain>
    </source>
</reference>
<reference evidence="2" key="3">
    <citation type="submission" date="2018-07" db="EMBL/GenBank/DDBJ databases">
        <title>WGS assembly of Glycine max.</title>
        <authorList>
            <person name="Schmutz J."/>
            <person name="Cannon S."/>
            <person name="Schlueter J."/>
            <person name="Ma J."/>
            <person name="Mitros T."/>
            <person name="Nelson W."/>
            <person name="Hyten D."/>
            <person name="Song Q."/>
            <person name="Thelen J."/>
            <person name="Cheng J."/>
            <person name="Xu D."/>
            <person name="Hellsten U."/>
            <person name="May G."/>
            <person name="Yu Y."/>
            <person name="Sakurai T."/>
            <person name="Umezawa T."/>
            <person name="Bhattacharyya M."/>
            <person name="Sandhu D."/>
            <person name="Valliyodan B."/>
            <person name="Lindquist E."/>
            <person name="Peto M."/>
            <person name="Grant D."/>
            <person name="Shu S."/>
            <person name="Goodstein D."/>
            <person name="Barry K."/>
            <person name="Futrell-Griggs M."/>
            <person name="Abernathy B."/>
            <person name="Du J."/>
            <person name="Tian Z."/>
            <person name="Zhu L."/>
            <person name="Gill N."/>
            <person name="Joshi T."/>
            <person name="Libault M."/>
            <person name="Sethuraman A."/>
            <person name="Zhang X."/>
            <person name="Shinozaki K."/>
            <person name="Nguyen H."/>
            <person name="Wing R."/>
            <person name="Cregan P."/>
            <person name="Specht J."/>
            <person name="Grimwood J."/>
            <person name="Rokhsar D."/>
            <person name="Stacey G."/>
            <person name="Shoemaker R."/>
            <person name="Jackson S."/>
        </authorList>
    </citation>
    <scope>NUCLEOTIDE SEQUENCE</scope>
    <source>
        <tissue evidence="2">Callus</tissue>
    </source>
</reference>
<name>K7MLK1_SOYBN</name>
<organism evidence="2">
    <name type="scientific">Glycine max</name>
    <name type="common">Soybean</name>
    <name type="synonym">Glycine hispida</name>
    <dbReference type="NCBI Taxonomy" id="3847"/>
    <lineage>
        <taxon>Eukaryota</taxon>
        <taxon>Viridiplantae</taxon>
        <taxon>Streptophyta</taxon>
        <taxon>Embryophyta</taxon>
        <taxon>Tracheophyta</taxon>
        <taxon>Spermatophyta</taxon>
        <taxon>Magnoliopsida</taxon>
        <taxon>eudicotyledons</taxon>
        <taxon>Gunneridae</taxon>
        <taxon>Pentapetalae</taxon>
        <taxon>rosids</taxon>
        <taxon>fabids</taxon>
        <taxon>Fabales</taxon>
        <taxon>Fabaceae</taxon>
        <taxon>Papilionoideae</taxon>
        <taxon>50 kb inversion clade</taxon>
        <taxon>NPAAA clade</taxon>
        <taxon>indigoferoid/millettioid clade</taxon>
        <taxon>Phaseoleae</taxon>
        <taxon>Glycine</taxon>
        <taxon>Glycine subgen. Soja</taxon>
    </lineage>
</organism>
<evidence type="ECO:0000313" key="3">
    <source>
        <dbReference type="EnsemblPlants" id="KRH04099"/>
    </source>
</evidence>
<dbReference type="PaxDb" id="3847-GLYMA17G14845.1"/>
<protein>
    <submittedName>
        <fullName evidence="2 3">Uncharacterized protein</fullName>
    </submittedName>
</protein>
<accession>K7MLK1</accession>
<reference evidence="2 3" key="1">
    <citation type="journal article" date="2010" name="Nature">
        <title>Genome sequence of the palaeopolyploid soybean.</title>
        <authorList>
            <person name="Schmutz J."/>
            <person name="Cannon S.B."/>
            <person name="Schlueter J."/>
            <person name="Ma J."/>
            <person name="Mitros T."/>
            <person name="Nelson W."/>
            <person name="Hyten D.L."/>
            <person name="Song Q."/>
            <person name="Thelen J.J."/>
            <person name="Cheng J."/>
            <person name="Xu D."/>
            <person name="Hellsten U."/>
            <person name="May G.D."/>
            <person name="Yu Y."/>
            <person name="Sakurai T."/>
            <person name="Umezawa T."/>
            <person name="Bhattacharyya M.K."/>
            <person name="Sandhu D."/>
            <person name="Valliyodan B."/>
            <person name="Lindquist E."/>
            <person name="Peto M."/>
            <person name="Grant D."/>
            <person name="Shu S."/>
            <person name="Goodstein D."/>
            <person name="Barry K."/>
            <person name="Futrell-Griggs M."/>
            <person name="Abernathy B."/>
            <person name="Du J."/>
            <person name="Tian Z."/>
            <person name="Zhu L."/>
            <person name="Gill N."/>
            <person name="Joshi T."/>
            <person name="Libault M."/>
            <person name="Sethuraman A."/>
            <person name="Zhang X.-C."/>
            <person name="Shinozaki K."/>
            <person name="Nguyen H.T."/>
            <person name="Wing R.A."/>
            <person name="Cregan P."/>
            <person name="Specht J."/>
            <person name="Grimwood J."/>
            <person name="Rokhsar D."/>
            <person name="Stacey G."/>
            <person name="Shoemaker R.C."/>
            <person name="Jackson S.A."/>
        </authorList>
    </citation>
    <scope>NUCLEOTIDE SEQUENCE [LARGE SCALE GENOMIC DNA]</scope>
    <source>
        <strain evidence="3">cv. Williams 82</strain>
        <tissue evidence="2">Callus</tissue>
    </source>
</reference>
<evidence type="ECO:0000256" key="1">
    <source>
        <dbReference type="SAM" id="MobiDB-lite"/>
    </source>
</evidence>
<dbReference type="EMBL" id="CM000850">
    <property type="protein sequence ID" value="KRH04099.1"/>
    <property type="molecule type" value="Genomic_DNA"/>
</dbReference>
<sequence length="81" mass="9413">MAITNCSIRNKYWWCGWMEVRGEVMCTRKTDTLSPSSDMKSTKPHTHTPPSHRTATMLTRISFSRWRKEARVAYDKSSSNS</sequence>